<dbReference type="GO" id="GO:0033260">
    <property type="term" value="P:nuclear DNA replication"/>
    <property type="evidence" value="ECO:0007669"/>
    <property type="project" value="EnsemblFungi"/>
</dbReference>
<dbReference type="CDD" id="cd21694">
    <property type="entry name" value="GINS_B_Psf2"/>
    <property type="match status" value="1"/>
</dbReference>
<evidence type="ECO:0000313" key="11">
    <source>
        <dbReference type="Proteomes" id="UP000000689"/>
    </source>
</evidence>
<dbReference type="SUPFAM" id="SSF160059">
    <property type="entry name" value="PriA/YqbF domain"/>
    <property type="match status" value="1"/>
</dbReference>
<evidence type="ECO:0000256" key="1">
    <source>
        <dbReference type="ARBA" id="ARBA00004123"/>
    </source>
</evidence>
<dbReference type="GO" id="GO:0000727">
    <property type="term" value="P:double-strand break repair via break-induced replication"/>
    <property type="evidence" value="ECO:0007669"/>
    <property type="project" value="EnsemblFungi"/>
</dbReference>
<comment type="subcellular location">
    <subcellularLocation>
        <location evidence="1 6">Nucleus</location>
    </subcellularLocation>
</comment>
<accession>J7SB49</accession>
<gene>
    <name evidence="10" type="primary">NDAI0G05650</name>
    <name evidence="10" type="ordered locus">NDAI_0G05650</name>
</gene>
<dbReference type="STRING" id="1071378.J7SB49"/>
<dbReference type="GO" id="GO:0000811">
    <property type="term" value="C:GINS complex"/>
    <property type="evidence" value="ECO:0007669"/>
    <property type="project" value="EnsemblFungi"/>
</dbReference>
<dbReference type="EMBL" id="HE580273">
    <property type="protein sequence ID" value="CCK73548.1"/>
    <property type="molecule type" value="Genomic_DNA"/>
</dbReference>
<feature type="region of interest" description="Disordered" evidence="7">
    <location>
        <begin position="34"/>
        <end position="55"/>
    </location>
</feature>
<dbReference type="KEGG" id="ndi:NDAI_0G05650"/>
<dbReference type="InterPro" id="IPR036224">
    <property type="entry name" value="GINS_bundle-like_dom_sf"/>
</dbReference>
<dbReference type="AlphaFoldDB" id="J7SB49"/>
<name>J7SB49_NAUDC</name>
<dbReference type="Pfam" id="PF05916">
    <property type="entry name" value="Sld5"/>
    <property type="match status" value="1"/>
</dbReference>
<dbReference type="FunFam" id="1.20.58.1020:FF:000001">
    <property type="entry name" value="DNA replication complex GINS protein PSF2"/>
    <property type="match status" value="1"/>
</dbReference>
<dbReference type="InterPro" id="IPR007257">
    <property type="entry name" value="GINS_Psf2"/>
</dbReference>
<protein>
    <recommendedName>
        <fullName evidence="3 6">DNA replication complex GINS protein PSF2</fullName>
    </recommendedName>
</protein>
<keyword evidence="11" id="KW-1185">Reference proteome</keyword>
<feature type="compositionally biased region" description="Basic and acidic residues" evidence="7">
    <location>
        <begin position="38"/>
        <end position="54"/>
    </location>
</feature>
<evidence type="ECO:0000259" key="8">
    <source>
        <dbReference type="Pfam" id="PF05916"/>
    </source>
</evidence>
<evidence type="ECO:0000256" key="3">
    <source>
        <dbReference type="ARBA" id="ARBA00015139"/>
    </source>
</evidence>
<dbReference type="GO" id="GO:0043596">
    <property type="term" value="C:nuclear replication fork"/>
    <property type="evidence" value="ECO:0007669"/>
    <property type="project" value="EnsemblFungi"/>
</dbReference>
<keyword evidence="4 6" id="KW-0235">DNA replication</keyword>
<comment type="similarity">
    <text evidence="2 6">Belongs to the GINS2/PSF2 family.</text>
</comment>
<keyword evidence="5 6" id="KW-0539">Nucleus</keyword>
<feature type="domain" description="DNA replication complex GINS protein PSF2 N-terminal" evidence="9">
    <location>
        <begin position="68"/>
        <end position="95"/>
    </location>
</feature>
<evidence type="ECO:0000256" key="7">
    <source>
        <dbReference type="SAM" id="MobiDB-lite"/>
    </source>
</evidence>
<dbReference type="CDD" id="cd11712">
    <property type="entry name" value="GINS_A_psf2"/>
    <property type="match status" value="1"/>
</dbReference>
<comment type="subunit">
    <text evidence="6">Component of the GINS complex.</text>
</comment>
<dbReference type="eggNOG" id="KOG4071">
    <property type="taxonomic scope" value="Eukaryota"/>
</dbReference>
<dbReference type="Gene3D" id="1.20.58.1020">
    <property type="match status" value="1"/>
</dbReference>
<proteinExistence type="inferred from homology"/>
<evidence type="ECO:0000256" key="5">
    <source>
        <dbReference type="ARBA" id="ARBA00023242"/>
    </source>
</evidence>
<dbReference type="Gene3D" id="3.40.5.50">
    <property type="match status" value="1"/>
</dbReference>
<feature type="domain" description="GINS subunit" evidence="8">
    <location>
        <begin position="99"/>
        <end position="202"/>
    </location>
</feature>
<dbReference type="GO" id="GO:0071162">
    <property type="term" value="C:CMG complex"/>
    <property type="evidence" value="ECO:0007669"/>
    <property type="project" value="EnsemblFungi"/>
</dbReference>
<dbReference type="InterPro" id="IPR021151">
    <property type="entry name" value="GINS_A"/>
</dbReference>
<dbReference type="PANTHER" id="PTHR12772">
    <property type="entry name" value="DNA REPLICATION COMPLEX GINS PROTEIN PSF2"/>
    <property type="match status" value="1"/>
</dbReference>
<dbReference type="GeneID" id="13927017"/>
<evidence type="ECO:0000256" key="6">
    <source>
        <dbReference type="PIRNR" id="PIRNR028998"/>
    </source>
</evidence>
<dbReference type="PIRSF" id="PIRSF028998">
    <property type="entry name" value="GINS_Psf2_subgr"/>
    <property type="match status" value="1"/>
</dbReference>
<evidence type="ECO:0000256" key="2">
    <source>
        <dbReference type="ARBA" id="ARBA00010565"/>
    </source>
</evidence>
<dbReference type="PANTHER" id="PTHR12772:SF0">
    <property type="entry name" value="DNA REPLICATION COMPLEX GINS PROTEIN PSF2"/>
    <property type="match status" value="1"/>
</dbReference>
<evidence type="ECO:0000256" key="4">
    <source>
        <dbReference type="ARBA" id="ARBA00022705"/>
    </source>
</evidence>
<dbReference type="SUPFAM" id="SSF158573">
    <property type="entry name" value="GINS helical bundle-like"/>
    <property type="match status" value="1"/>
</dbReference>
<dbReference type="Pfam" id="PF25005">
    <property type="entry name" value="PSF2_N"/>
    <property type="match status" value="1"/>
</dbReference>
<dbReference type="OrthoDB" id="1938138at2759"/>
<evidence type="ECO:0000313" key="10">
    <source>
        <dbReference type="EMBL" id="CCK73548.1"/>
    </source>
</evidence>
<dbReference type="Proteomes" id="UP000000689">
    <property type="component" value="Chromosome 7"/>
</dbReference>
<reference evidence="10 11" key="1">
    <citation type="journal article" date="2011" name="Proc. Natl. Acad. Sci. U.S.A.">
        <title>Evolutionary erosion of yeast sex chromosomes by mating-type switching accidents.</title>
        <authorList>
            <person name="Gordon J.L."/>
            <person name="Armisen D."/>
            <person name="Proux-Wera E."/>
            <person name="Oheigeartaigh S.S."/>
            <person name="Byrne K.P."/>
            <person name="Wolfe K.H."/>
        </authorList>
    </citation>
    <scope>NUCLEOTIDE SEQUENCE [LARGE SCALE GENOMIC DNA]</scope>
    <source>
        <strain evidence="11">ATCC 10597 / BCRC 20456 / CBS 421 / NBRC 0211 / NRRL Y-12639</strain>
    </source>
</reference>
<dbReference type="HOGENOM" id="CLU_078274_1_1_1"/>
<evidence type="ECO:0000259" key="9">
    <source>
        <dbReference type="Pfam" id="PF25005"/>
    </source>
</evidence>
<dbReference type="OMA" id="DSLNCMY"/>
<sequence length="224" mass="26466">MSLPKHLQETFSPEEIQFIVENEPIKIFPRITTRQRINHRDHNNNNKGHNDTSRRNWKLITTKDFPLNNMVAMQTTTVTLWIALLLKQQSKCSIIAPDWLTIRSLDQSIQYEKKHEDRFSKLPWNWLVLAQLLFGKAPDDFHDPVHELRNRIQDLREIRQLKVLKGLKYLNESHLQLDNLSVLEINELRPFIIDIMDKLRELHSAAHGESNANEADDEEDFNFS</sequence>
<dbReference type="GO" id="GO:0000785">
    <property type="term" value="C:chromatin"/>
    <property type="evidence" value="ECO:0007669"/>
    <property type="project" value="EnsemblFungi"/>
</dbReference>
<dbReference type="RefSeq" id="XP_003980224.1">
    <property type="nucleotide sequence ID" value="XM_003980175.1"/>
</dbReference>
<organism evidence="10 11">
    <name type="scientific">Naumovozyma dairenensis (strain ATCC 10597 / BCRC 20456 / CBS 421 / NBRC 0211 / NRRL Y-12639)</name>
    <name type="common">Saccharomyces dairenensis</name>
    <dbReference type="NCBI Taxonomy" id="1071378"/>
    <lineage>
        <taxon>Eukaryota</taxon>
        <taxon>Fungi</taxon>
        <taxon>Dikarya</taxon>
        <taxon>Ascomycota</taxon>
        <taxon>Saccharomycotina</taxon>
        <taxon>Saccharomycetes</taxon>
        <taxon>Saccharomycetales</taxon>
        <taxon>Saccharomycetaceae</taxon>
        <taxon>Naumovozyma</taxon>
    </lineage>
</organism>
<dbReference type="InterPro" id="IPR056784">
    <property type="entry name" value="PSF2_N"/>
</dbReference>